<accession>A0A8X7WDU5</accession>
<dbReference type="InterPro" id="IPR026960">
    <property type="entry name" value="RVT-Znf"/>
</dbReference>
<evidence type="ECO:0000313" key="2">
    <source>
        <dbReference type="EMBL" id="KAG2327951.1"/>
    </source>
</evidence>
<dbReference type="EMBL" id="JAAMPC010000002">
    <property type="protein sequence ID" value="KAG2327951.1"/>
    <property type="molecule type" value="Genomic_DNA"/>
</dbReference>
<dbReference type="AlphaFoldDB" id="A0A8X7WDU5"/>
<protein>
    <recommendedName>
        <fullName evidence="1">Reverse transcriptase zinc-binding domain-containing protein</fullName>
    </recommendedName>
</protein>
<organism evidence="2 3">
    <name type="scientific">Brassica carinata</name>
    <name type="common">Ethiopian mustard</name>
    <name type="synonym">Abyssinian cabbage</name>
    <dbReference type="NCBI Taxonomy" id="52824"/>
    <lineage>
        <taxon>Eukaryota</taxon>
        <taxon>Viridiplantae</taxon>
        <taxon>Streptophyta</taxon>
        <taxon>Embryophyta</taxon>
        <taxon>Tracheophyta</taxon>
        <taxon>Spermatophyta</taxon>
        <taxon>Magnoliopsida</taxon>
        <taxon>eudicotyledons</taxon>
        <taxon>Gunneridae</taxon>
        <taxon>Pentapetalae</taxon>
        <taxon>rosids</taxon>
        <taxon>malvids</taxon>
        <taxon>Brassicales</taxon>
        <taxon>Brassicaceae</taxon>
        <taxon>Brassiceae</taxon>
        <taxon>Brassica</taxon>
    </lineage>
</organism>
<evidence type="ECO:0000259" key="1">
    <source>
        <dbReference type="Pfam" id="PF13966"/>
    </source>
</evidence>
<keyword evidence="3" id="KW-1185">Reference proteome</keyword>
<dbReference type="Proteomes" id="UP000886595">
    <property type="component" value="Unassembled WGS sequence"/>
</dbReference>
<feature type="domain" description="Reverse transcriptase zinc-binding" evidence="1">
    <location>
        <begin position="34"/>
        <end position="108"/>
    </location>
</feature>
<gene>
    <name evidence="2" type="ORF">Bca52824_010679</name>
</gene>
<evidence type="ECO:0000313" key="3">
    <source>
        <dbReference type="Proteomes" id="UP000886595"/>
    </source>
</evidence>
<dbReference type="OrthoDB" id="1938625at2759"/>
<proteinExistence type="predicted"/>
<dbReference type="Pfam" id="PF13966">
    <property type="entry name" value="zf-RVT"/>
    <property type="match status" value="1"/>
</dbReference>
<comment type="caution">
    <text evidence="2">The sequence shown here is derived from an EMBL/GenBank/DDBJ whole genome shotgun (WGS) entry which is preliminary data.</text>
</comment>
<name>A0A8X7WDU5_BRACI</name>
<sequence length="133" mass="15487">MIDKVKELQFVLEINVTDGVLWKKGSMSMEEISLIRTRCPTVPWDKLVWFAHGVPRYAFITWLAVSDRLSTGSKMRAWGQVQGCLLCGEPDETRDHLFFACPYTYTLWLQVIDSLLRPAPTPDWNEIIERILW</sequence>
<reference evidence="2 3" key="1">
    <citation type="submission" date="2020-02" db="EMBL/GenBank/DDBJ databases">
        <authorList>
            <person name="Ma Q."/>
            <person name="Huang Y."/>
            <person name="Song X."/>
            <person name="Pei D."/>
        </authorList>
    </citation>
    <scope>NUCLEOTIDE SEQUENCE [LARGE SCALE GENOMIC DNA]</scope>
    <source>
        <strain evidence="2">Sxm20200214</strain>
        <tissue evidence="2">Leaf</tissue>
    </source>
</reference>